<keyword evidence="5 14" id="KW-0349">Heme</keyword>
<comment type="subcellular location">
    <subcellularLocation>
        <location evidence="2">Membrane</location>
        <topology evidence="2">Single-pass membrane protein</topology>
    </subcellularLocation>
</comment>
<keyword evidence="12" id="KW-0472">Membrane</keyword>
<gene>
    <name evidence="16" type="ORF">GYMLUDRAFT_247486</name>
</gene>
<dbReference type="AlphaFoldDB" id="A0A0D0CNT6"/>
<comment type="pathway">
    <text evidence="3">Secondary metabolite biosynthesis.</text>
</comment>
<dbReference type="InterPro" id="IPR001128">
    <property type="entry name" value="Cyt_P450"/>
</dbReference>
<evidence type="ECO:0000256" key="14">
    <source>
        <dbReference type="PIRSR" id="PIRSR602401-1"/>
    </source>
</evidence>
<evidence type="ECO:0000256" key="15">
    <source>
        <dbReference type="RuleBase" id="RU000461"/>
    </source>
</evidence>
<dbReference type="GO" id="GO:0004497">
    <property type="term" value="F:monooxygenase activity"/>
    <property type="evidence" value="ECO:0007669"/>
    <property type="project" value="UniProtKB-KW"/>
</dbReference>
<evidence type="ECO:0000256" key="11">
    <source>
        <dbReference type="ARBA" id="ARBA00023033"/>
    </source>
</evidence>
<dbReference type="Gene3D" id="1.10.630.10">
    <property type="entry name" value="Cytochrome P450"/>
    <property type="match status" value="1"/>
</dbReference>
<comment type="cofactor">
    <cofactor evidence="1 14">
        <name>heme</name>
        <dbReference type="ChEBI" id="CHEBI:30413"/>
    </cofactor>
</comment>
<dbReference type="PANTHER" id="PTHR46300">
    <property type="entry name" value="P450, PUTATIVE (EUROFUNG)-RELATED-RELATED"/>
    <property type="match status" value="1"/>
</dbReference>
<name>A0A0D0CNT6_9AGAR</name>
<evidence type="ECO:0000256" key="6">
    <source>
        <dbReference type="ARBA" id="ARBA00022692"/>
    </source>
</evidence>
<dbReference type="Pfam" id="PF00067">
    <property type="entry name" value="p450"/>
    <property type="match status" value="1"/>
</dbReference>
<evidence type="ECO:0000256" key="2">
    <source>
        <dbReference type="ARBA" id="ARBA00004167"/>
    </source>
</evidence>
<dbReference type="InterPro" id="IPR017972">
    <property type="entry name" value="Cyt_P450_CS"/>
</dbReference>
<keyword evidence="10 14" id="KW-0408">Iron</keyword>
<sequence length="530" mass="59843">MSPFLLTIANILALAWASVAFISLIRLFRQKHPPLPPGPTLIPLIGNLLIVPQKRLHLEYTEWAKTYGDVFRLKVMNNTIIVINTPTLVHKVFDLKSGSSSNRPKSIIAGMIAPNNVHMATGRYANDTWKSSRKAAAYALSPESVKTRSAYQYAEATQLMNDLLHSPELWFDHLRRYTLSFSLGIIYGQRGPTLQSPDIADFMNVHPRYVEALEMGTLPPVDLFPFLALVPKKWAKWKQTVEHIRHLQHSLYDRLLSNVEHRLAEEESERGALMEYAIHHASKLGINSREHLLYLGGVLLEGSESCSAALQNIVYAFVLHPYCQRKVQMEIDSVVGTDRTPTFDDIPKLKYMLAFIEECNRFRPIGPLGLPHEMTKDEVIDGYLYPKGAAVFMNIWGMGHDERYFDKPEEFIPDRFLENPYGIKNGITDDPARRLNMLFGAGKRVCPGIVLAKTSLELNVANLAWAFKFSPKVDSKTGQEILPSLDNYGDGVTAVPKPMPVTIAIRSEIHRDIIIGQLTEVQPILSMYEV</sequence>
<dbReference type="SUPFAM" id="SSF48264">
    <property type="entry name" value="Cytochrome P450"/>
    <property type="match status" value="1"/>
</dbReference>
<keyword evidence="17" id="KW-1185">Reference proteome</keyword>
<dbReference type="GO" id="GO:0016705">
    <property type="term" value="F:oxidoreductase activity, acting on paired donors, with incorporation or reduction of molecular oxygen"/>
    <property type="evidence" value="ECO:0007669"/>
    <property type="project" value="InterPro"/>
</dbReference>
<feature type="binding site" description="axial binding residue" evidence="14">
    <location>
        <position position="446"/>
    </location>
    <ligand>
        <name>heme</name>
        <dbReference type="ChEBI" id="CHEBI:30413"/>
    </ligand>
    <ligandPart>
        <name>Fe</name>
        <dbReference type="ChEBI" id="CHEBI:18248"/>
    </ligandPart>
</feature>
<evidence type="ECO:0000256" key="12">
    <source>
        <dbReference type="ARBA" id="ARBA00023136"/>
    </source>
</evidence>
<evidence type="ECO:0000256" key="7">
    <source>
        <dbReference type="ARBA" id="ARBA00022723"/>
    </source>
</evidence>
<evidence type="ECO:0000313" key="17">
    <source>
        <dbReference type="Proteomes" id="UP000053593"/>
    </source>
</evidence>
<protein>
    <recommendedName>
        <fullName evidence="18">Cytochrome P450</fullName>
    </recommendedName>
</protein>
<keyword evidence="13" id="KW-0325">Glycoprotein</keyword>
<dbReference type="CDD" id="cd11065">
    <property type="entry name" value="CYP64-like"/>
    <property type="match status" value="1"/>
</dbReference>
<evidence type="ECO:0000256" key="4">
    <source>
        <dbReference type="ARBA" id="ARBA00010617"/>
    </source>
</evidence>
<evidence type="ECO:0000256" key="5">
    <source>
        <dbReference type="ARBA" id="ARBA00022617"/>
    </source>
</evidence>
<keyword evidence="6" id="KW-0812">Transmembrane</keyword>
<keyword evidence="7 14" id="KW-0479">Metal-binding</keyword>
<evidence type="ECO:0008006" key="18">
    <source>
        <dbReference type="Google" id="ProtNLM"/>
    </source>
</evidence>
<dbReference type="PRINTS" id="PR00463">
    <property type="entry name" value="EP450I"/>
</dbReference>
<dbReference type="OrthoDB" id="1103324at2759"/>
<dbReference type="InterPro" id="IPR050364">
    <property type="entry name" value="Cytochrome_P450_fung"/>
</dbReference>
<dbReference type="PANTHER" id="PTHR46300:SF2">
    <property type="entry name" value="CYTOCHROME P450 MONOOXYGENASE ALNH-RELATED"/>
    <property type="match status" value="1"/>
</dbReference>
<evidence type="ECO:0000313" key="16">
    <source>
        <dbReference type="EMBL" id="KIK56953.1"/>
    </source>
</evidence>
<accession>A0A0D0CNT6</accession>
<dbReference type="InterPro" id="IPR036396">
    <property type="entry name" value="Cyt_P450_sf"/>
</dbReference>
<dbReference type="GO" id="GO:0020037">
    <property type="term" value="F:heme binding"/>
    <property type="evidence" value="ECO:0007669"/>
    <property type="project" value="InterPro"/>
</dbReference>
<evidence type="ECO:0000256" key="9">
    <source>
        <dbReference type="ARBA" id="ARBA00023002"/>
    </source>
</evidence>
<evidence type="ECO:0000256" key="10">
    <source>
        <dbReference type="ARBA" id="ARBA00023004"/>
    </source>
</evidence>
<dbReference type="GO" id="GO:0016020">
    <property type="term" value="C:membrane"/>
    <property type="evidence" value="ECO:0007669"/>
    <property type="project" value="UniProtKB-SubCell"/>
</dbReference>
<dbReference type="InterPro" id="IPR002401">
    <property type="entry name" value="Cyt_P450_E_grp-I"/>
</dbReference>
<dbReference type="PROSITE" id="PS00086">
    <property type="entry name" value="CYTOCHROME_P450"/>
    <property type="match status" value="1"/>
</dbReference>
<evidence type="ECO:0000256" key="8">
    <source>
        <dbReference type="ARBA" id="ARBA00022989"/>
    </source>
</evidence>
<evidence type="ECO:0000256" key="13">
    <source>
        <dbReference type="ARBA" id="ARBA00023180"/>
    </source>
</evidence>
<dbReference type="Proteomes" id="UP000053593">
    <property type="component" value="Unassembled WGS sequence"/>
</dbReference>
<evidence type="ECO:0000256" key="3">
    <source>
        <dbReference type="ARBA" id="ARBA00005179"/>
    </source>
</evidence>
<proteinExistence type="inferred from homology"/>
<organism evidence="16 17">
    <name type="scientific">Collybiopsis luxurians FD-317 M1</name>
    <dbReference type="NCBI Taxonomy" id="944289"/>
    <lineage>
        <taxon>Eukaryota</taxon>
        <taxon>Fungi</taxon>
        <taxon>Dikarya</taxon>
        <taxon>Basidiomycota</taxon>
        <taxon>Agaricomycotina</taxon>
        <taxon>Agaricomycetes</taxon>
        <taxon>Agaricomycetidae</taxon>
        <taxon>Agaricales</taxon>
        <taxon>Marasmiineae</taxon>
        <taxon>Omphalotaceae</taxon>
        <taxon>Collybiopsis</taxon>
        <taxon>Collybiopsis luxurians</taxon>
    </lineage>
</organism>
<keyword evidence="9 15" id="KW-0560">Oxidoreductase</keyword>
<dbReference type="EMBL" id="KN834794">
    <property type="protein sequence ID" value="KIK56953.1"/>
    <property type="molecule type" value="Genomic_DNA"/>
</dbReference>
<keyword evidence="11 15" id="KW-0503">Monooxygenase</keyword>
<evidence type="ECO:0000256" key="1">
    <source>
        <dbReference type="ARBA" id="ARBA00001971"/>
    </source>
</evidence>
<reference evidence="16 17" key="1">
    <citation type="submission" date="2014-04" db="EMBL/GenBank/DDBJ databases">
        <title>Evolutionary Origins and Diversification of the Mycorrhizal Mutualists.</title>
        <authorList>
            <consortium name="DOE Joint Genome Institute"/>
            <consortium name="Mycorrhizal Genomics Consortium"/>
            <person name="Kohler A."/>
            <person name="Kuo A."/>
            <person name="Nagy L.G."/>
            <person name="Floudas D."/>
            <person name="Copeland A."/>
            <person name="Barry K.W."/>
            <person name="Cichocki N."/>
            <person name="Veneault-Fourrey C."/>
            <person name="LaButti K."/>
            <person name="Lindquist E.A."/>
            <person name="Lipzen A."/>
            <person name="Lundell T."/>
            <person name="Morin E."/>
            <person name="Murat C."/>
            <person name="Riley R."/>
            <person name="Ohm R."/>
            <person name="Sun H."/>
            <person name="Tunlid A."/>
            <person name="Henrissat B."/>
            <person name="Grigoriev I.V."/>
            <person name="Hibbett D.S."/>
            <person name="Martin F."/>
        </authorList>
    </citation>
    <scope>NUCLEOTIDE SEQUENCE [LARGE SCALE GENOMIC DNA]</scope>
    <source>
        <strain evidence="16 17">FD-317 M1</strain>
    </source>
</reference>
<keyword evidence="8" id="KW-1133">Transmembrane helix</keyword>
<dbReference type="HOGENOM" id="CLU_001570_2_3_1"/>
<comment type="similarity">
    <text evidence="4 15">Belongs to the cytochrome P450 family.</text>
</comment>
<dbReference type="GO" id="GO:0005506">
    <property type="term" value="F:iron ion binding"/>
    <property type="evidence" value="ECO:0007669"/>
    <property type="project" value="InterPro"/>
</dbReference>